<evidence type="ECO:0000313" key="6">
    <source>
        <dbReference type="Proteomes" id="UP000198431"/>
    </source>
</evidence>
<organism evidence="3 6">
    <name type="scientific">Flavobacterium pectinovorum</name>
    <dbReference type="NCBI Taxonomy" id="29533"/>
    <lineage>
        <taxon>Bacteria</taxon>
        <taxon>Pseudomonadati</taxon>
        <taxon>Bacteroidota</taxon>
        <taxon>Flavobacteriia</taxon>
        <taxon>Flavobacteriales</taxon>
        <taxon>Flavobacteriaceae</taxon>
        <taxon>Flavobacterium</taxon>
    </lineage>
</organism>
<dbReference type="RefSeq" id="WP_073393833.1">
    <property type="nucleotide sequence ID" value="NZ_FRBX01000001.1"/>
</dbReference>
<sequence>MNILYIDANIFLGFYNSNRPEFKKLLDSIIEVKDKVFFTEQFKYEIDRNKLNVFKQSIDNYIKQVSIVNTILPEHLDKDNSSKLISWNSSRKELEIQIKNSNNELLQILNETLQNVSSSEDNVSKALSLLYNTSKKASIDNLNKARLRKEIGNPPGKKNDPLGDQLSWEMLLNIVPNVNRVWIVSKDQDYYTENKDILYLNPILKNDLIQLNPNIEIKVFNKLSQALRDFNDLESIISIPSKNELELISISESFEPNNYDNMRDFRIINDQREDFNIDAKDIEILKLLANGNNTSEIKEILNNKGEYLSLSGIEKKVAKLKFFFDANNTIHLVSITKDMGII</sequence>
<dbReference type="EMBL" id="MUHB01000010">
    <property type="protein sequence ID" value="OXB04321.1"/>
    <property type="molecule type" value="Genomic_DNA"/>
</dbReference>
<comment type="caution">
    <text evidence="3">The sequence shown here is derived from an EMBL/GenBank/DDBJ whole genome shotgun (WGS) entry which is preliminary data.</text>
</comment>
<keyword evidence="5" id="KW-1185">Reference proteome</keyword>
<evidence type="ECO:0000313" key="3">
    <source>
        <dbReference type="EMBL" id="OXB04321.1"/>
    </source>
</evidence>
<dbReference type="Pfam" id="PF18476">
    <property type="entry name" value="PIN_8"/>
    <property type="match status" value="1"/>
</dbReference>
<gene>
    <name evidence="3" type="ORF">B0A72_12535</name>
    <name evidence="4" type="ORF">SAMN05444387_0853</name>
</gene>
<reference evidence="4 5" key="2">
    <citation type="submission" date="2016-11" db="EMBL/GenBank/DDBJ databases">
        <authorList>
            <person name="Varghese N."/>
            <person name="Submissions S."/>
        </authorList>
    </citation>
    <scope>NUCLEOTIDE SEQUENCE [LARGE SCALE GENOMIC DNA]</scope>
    <source>
        <strain evidence="4 5">DSM 6368</strain>
    </source>
</reference>
<dbReference type="InterPro" id="IPR041578">
    <property type="entry name" value="PIN_8"/>
</dbReference>
<accession>A0AB36P206</accession>
<proteinExistence type="predicted"/>
<evidence type="ECO:0000313" key="5">
    <source>
        <dbReference type="Proteomes" id="UP000184216"/>
    </source>
</evidence>
<dbReference type="Proteomes" id="UP000198431">
    <property type="component" value="Unassembled WGS sequence"/>
</dbReference>
<dbReference type="AlphaFoldDB" id="A0AB36P206"/>
<evidence type="ECO:0000256" key="1">
    <source>
        <dbReference type="SAM" id="Coils"/>
    </source>
</evidence>
<name>A0AB36P206_9FLAO</name>
<evidence type="ECO:0000313" key="4">
    <source>
        <dbReference type="EMBL" id="SHL54064.1"/>
    </source>
</evidence>
<reference evidence="3 6" key="1">
    <citation type="submission" date="2016-11" db="EMBL/GenBank/DDBJ databases">
        <title>Whole genomes of Flavobacteriaceae.</title>
        <authorList>
            <person name="Stine C."/>
            <person name="Li C."/>
            <person name="Tadesse D."/>
        </authorList>
    </citation>
    <scope>NUCLEOTIDE SEQUENCE [LARGE SCALE GENOMIC DNA]</scope>
    <source>
        <strain evidence="3 6">ATCC 19366</strain>
    </source>
</reference>
<feature type="coiled-coil region" evidence="1">
    <location>
        <begin position="84"/>
        <end position="111"/>
    </location>
</feature>
<dbReference type="EMBL" id="FRBX01000001">
    <property type="protein sequence ID" value="SHL54064.1"/>
    <property type="molecule type" value="Genomic_DNA"/>
</dbReference>
<feature type="domain" description="PIN like" evidence="2">
    <location>
        <begin position="5"/>
        <end position="188"/>
    </location>
</feature>
<keyword evidence="1" id="KW-0175">Coiled coil</keyword>
<dbReference type="Proteomes" id="UP000184216">
    <property type="component" value="Unassembled WGS sequence"/>
</dbReference>
<evidence type="ECO:0000259" key="2">
    <source>
        <dbReference type="Pfam" id="PF18476"/>
    </source>
</evidence>
<protein>
    <recommendedName>
        <fullName evidence="2">PIN like domain-containing protein</fullName>
    </recommendedName>
</protein>